<dbReference type="InterPro" id="IPR037523">
    <property type="entry name" value="VOC_core"/>
</dbReference>
<dbReference type="Proteomes" id="UP001429580">
    <property type="component" value="Unassembled WGS sequence"/>
</dbReference>
<accession>A0ABX0V7R2</accession>
<gene>
    <name evidence="3" type="ORF">FHS82_003995</name>
</gene>
<dbReference type="InterPro" id="IPR004360">
    <property type="entry name" value="Glyas_Fos-R_dOase_dom"/>
</dbReference>
<dbReference type="InterPro" id="IPR051785">
    <property type="entry name" value="MMCE/EMCE_epimerase"/>
</dbReference>
<evidence type="ECO:0000259" key="2">
    <source>
        <dbReference type="PROSITE" id="PS51819"/>
    </source>
</evidence>
<reference evidence="3 4" key="1">
    <citation type="submission" date="2020-03" db="EMBL/GenBank/DDBJ databases">
        <title>Genomic Encyclopedia of Type Strains, Phase IV (KMG-IV): sequencing the most valuable type-strain genomes for metagenomic binning, comparative biology and taxonomic classification.</title>
        <authorList>
            <person name="Goeker M."/>
        </authorList>
    </citation>
    <scope>NUCLEOTIDE SEQUENCE [LARGE SCALE GENOMIC DNA]</scope>
    <source>
        <strain evidence="3 4">DSM 103870</strain>
    </source>
</reference>
<dbReference type="PROSITE" id="PS51819">
    <property type="entry name" value="VOC"/>
    <property type="match status" value="1"/>
</dbReference>
<sequence length="138" mass="15486">MTNFVHRLHHVGVVVNDLQGSLDWYRDKLGFEHQYSFTLPGAEVAMLVRGEARLEIIQVEGAAPMSKERKEIETFLKIRGINHFALIVDDLEEAVAALAAKGVEIVIPPSSVPNHSGDRFAYIRDNERMLVELFQSAS</sequence>
<keyword evidence="4" id="KW-1185">Reference proteome</keyword>
<keyword evidence="1" id="KW-0479">Metal-binding</keyword>
<dbReference type="SUPFAM" id="SSF54593">
    <property type="entry name" value="Glyoxalase/Bleomycin resistance protein/Dihydroxybiphenyl dioxygenase"/>
    <property type="match status" value="1"/>
</dbReference>
<dbReference type="PANTHER" id="PTHR43048:SF3">
    <property type="entry name" value="METHYLMALONYL-COA EPIMERASE, MITOCHONDRIAL"/>
    <property type="match status" value="1"/>
</dbReference>
<dbReference type="InterPro" id="IPR029068">
    <property type="entry name" value="Glyas_Bleomycin-R_OHBP_Dase"/>
</dbReference>
<dbReference type="Gene3D" id="3.10.180.10">
    <property type="entry name" value="2,3-Dihydroxybiphenyl 1,2-Dioxygenase, domain 1"/>
    <property type="match status" value="1"/>
</dbReference>
<organism evidence="3 4">
    <name type="scientific">Pseudochelatococcus lubricantis</name>
    <dbReference type="NCBI Taxonomy" id="1538102"/>
    <lineage>
        <taxon>Bacteria</taxon>
        <taxon>Pseudomonadati</taxon>
        <taxon>Pseudomonadota</taxon>
        <taxon>Alphaproteobacteria</taxon>
        <taxon>Hyphomicrobiales</taxon>
        <taxon>Chelatococcaceae</taxon>
        <taxon>Pseudochelatococcus</taxon>
    </lineage>
</organism>
<dbReference type="PANTHER" id="PTHR43048">
    <property type="entry name" value="METHYLMALONYL-COA EPIMERASE"/>
    <property type="match status" value="1"/>
</dbReference>
<evidence type="ECO:0000313" key="3">
    <source>
        <dbReference type="EMBL" id="NIJ60129.1"/>
    </source>
</evidence>
<dbReference type="EMBL" id="JAASQI010000013">
    <property type="protein sequence ID" value="NIJ60129.1"/>
    <property type="molecule type" value="Genomic_DNA"/>
</dbReference>
<evidence type="ECO:0000313" key="4">
    <source>
        <dbReference type="Proteomes" id="UP001429580"/>
    </source>
</evidence>
<dbReference type="Pfam" id="PF00903">
    <property type="entry name" value="Glyoxalase"/>
    <property type="match status" value="1"/>
</dbReference>
<dbReference type="RefSeq" id="WP_166956184.1">
    <property type="nucleotide sequence ID" value="NZ_JAASQI010000013.1"/>
</dbReference>
<feature type="domain" description="VOC" evidence="2">
    <location>
        <begin position="7"/>
        <end position="136"/>
    </location>
</feature>
<proteinExistence type="predicted"/>
<protein>
    <submittedName>
        <fullName evidence="3">Catechol 2,3-dioxygenase-like lactoylglutathione lyase family enzyme</fullName>
    </submittedName>
</protein>
<name>A0ABX0V7R2_9HYPH</name>
<evidence type="ECO:0000256" key="1">
    <source>
        <dbReference type="ARBA" id="ARBA00022723"/>
    </source>
</evidence>
<comment type="caution">
    <text evidence="3">The sequence shown here is derived from an EMBL/GenBank/DDBJ whole genome shotgun (WGS) entry which is preliminary data.</text>
</comment>